<dbReference type="KEGG" id="otr:OTERR_24850"/>
<dbReference type="RefSeq" id="WP_054622223.1">
    <property type="nucleotide sequence ID" value="NZ_CP022579.1"/>
</dbReference>
<evidence type="ECO:0008006" key="4">
    <source>
        <dbReference type="Google" id="ProtNLM"/>
    </source>
</evidence>
<dbReference type="NCBIfam" id="TIGR02532">
    <property type="entry name" value="IV_pilin_GFxxxE"/>
    <property type="match status" value="1"/>
</dbReference>
<keyword evidence="1" id="KW-1133">Transmembrane helix</keyword>
<keyword evidence="1" id="KW-0472">Membrane</keyword>
<protein>
    <recommendedName>
        <fullName evidence="4">Prepilin-type N-terminal cleavage/methylation domain-containing protein</fullName>
    </recommendedName>
</protein>
<organism evidence="2 3">
    <name type="scientific">Oryzomicrobium terrae</name>
    <dbReference type="NCBI Taxonomy" id="1735038"/>
    <lineage>
        <taxon>Bacteria</taxon>
        <taxon>Pseudomonadati</taxon>
        <taxon>Pseudomonadota</taxon>
        <taxon>Betaproteobacteria</taxon>
        <taxon>Rhodocyclales</taxon>
        <taxon>Rhodocyclaceae</taxon>
        <taxon>Oryzomicrobium</taxon>
    </lineage>
</organism>
<dbReference type="AlphaFoldDB" id="A0A5C1EAF2"/>
<dbReference type="SUPFAM" id="SSF54523">
    <property type="entry name" value="Pili subunits"/>
    <property type="match status" value="1"/>
</dbReference>
<reference evidence="2 3" key="1">
    <citation type="submission" date="2017-07" db="EMBL/GenBank/DDBJ databases">
        <title>Complete genome sequence of Oryzomicrobium terrae TPP412.</title>
        <authorList>
            <person name="Chiu L.-W."/>
            <person name="Lo K.-J."/>
            <person name="Tsai Y.-M."/>
            <person name="Lin S.-S."/>
            <person name="Kuo C.-H."/>
            <person name="Liu C.-T."/>
        </authorList>
    </citation>
    <scope>NUCLEOTIDE SEQUENCE [LARGE SCALE GENOMIC DNA]</scope>
    <source>
        <strain evidence="2 3">TPP412</strain>
    </source>
</reference>
<dbReference type="EMBL" id="CP022579">
    <property type="protein sequence ID" value="QEL65961.1"/>
    <property type="molecule type" value="Genomic_DNA"/>
</dbReference>
<gene>
    <name evidence="2" type="ORF">OTERR_24850</name>
</gene>
<keyword evidence="1" id="KW-0812">Transmembrane</keyword>
<proteinExistence type="predicted"/>
<dbReference type="Pfam" id="PF07963">
    <property type="entry name" value="N_methyl"/>
    <property type="match status" value="1"/>
</dbReference>
<evidence type="ECO:0000313" key="3">
    <source>
        <dbReference type="Proteomes" id="UP000323671"/>
    </source>
</evidence>
<dbReference type="Proteomes" id="UP000323671">
    <property type="component" value="Chromosome"/>
</dbReference>
<dbReference type="InterPro" id="IPR012902">
    <property type="entry name" value="N_methyl_site"/>
</dbReference>
<evidence type="ECO:0000313" key="2">
    <source>
        <dbReference type="EMBL" id="QEL65961.1"/>
    </source>
</evidence>
<feature type="transmembrane region" description="Helical" evidence="1">
    <location>
        <begin position="21"/>
        <end position="39"/>
    </location>
</feature>
<sequence length="262" mass="27427">MHQRIQRALAAQRRGQGGFTMVELAIVLVIAGIILVAALKGTDMINKAKIERVVSDIKGLQGMAFEHEKRTGRLPGDCNGDGIIGVILSNAPANVVRLAGATYTDDPNPMATTGGACSGNATGGGGVGVVETNINTPWSDLRKANLVDPNRVNRQLAKNQTNNWYAFGSMTSAVGSNAVTNYIVVYDIPLWMAKGIDVAIDGPDPVTMGTGTQDGGQVGRVRLFHNGTGGVSIDGAAWPNANQGDDQLVAVSFQFDRAVPAN</sequence>
<dbReference type="Gene3D" id="3.30.700.10">
    <property type="entry name" value="Glycoprotein, Type 4 Pilin"/>
    <property type="match status" value="1"/>
</dbReference>
<evidence type="ECO:0000256" key="1">
    <source>
        <dbReference type="SAM" id="Phobius"/>
    </source>
</evidence>
<keyword evidence="3" id="KW-1185">Reference proteome</keyword>
<dbReference type="InterPro" id="IPR045584">
    <property type="entry name" value="Pilin-like"/>
</dbReference>
<accession>A0A5C1EAF2</accession>
<name>A0A5C1EAF2_9RHOO</name>